<evidence type="ECO:0000313" key="4">
    <source>
        <dbReference type="EMBL" id="CAH3190696.1"/>
    </source>
</evidence>
<evidence type="ECO:0000313" key="5">
    <source>
        <dbReference type="Proteomes" id="UP001159405"/>
    </source>
</evidence>
<organism evidence="4 5">
    <name type="scientific">Porites lobata</name>
    <dbReference type="NCBI Taxonomy" id="104759"/>
    <lineage>
        <taxon>Eukaryota</taxon>
        <taxon>Metazoa</taxon>
        <taxon>Cnidaria</taxon>
        <taxon>Anthozoa</taxon>
        <taxon>Hexacorallia</taxon>
        <taxon>Scleractinia</taxon>
        <taxon>Fungiina</taxon>
        <taxon>Poritidae</taxon>
        <taxon>Porites</taxon>
    </lineage>
</organism>
<keyword evidence="5" id="KW-1185">Reference proteome</keyword>
<dbReference type="InterPro" id="IPR027806">
    <property type="entry name" value="HARBI1_dom"/>
</dbReference>
<comment type="cofactor">
    <cofactor evidence="1">
        <name>a divalent metal cation</name>
        <dbReference type="ChEBI" id="CHEBI:60240"/>
    </cofactor>
</comment>
<reference evidence="4 5" key="1">
    <citation type="submission" date="2022-05" db="EMBL/GenBank/DDBJ databases">
        <authorList>
            <consortium name="Genoscope - CEA"/>
            <person name="William W."/>
        </authorList>
    </citation>
    <scope>NUCLEOTIDE SEQUENCE [LARGE SCALE GENOMIC DNA]</scope>
</reference>
<dbReference type="PANTHER" id="PTHR34615">
    <property type="entry name" value="PX DOMAIN-CONTAINING PROTEIN"/>
    <property type="match status" value="1"/>
</dbReference>
<comment type="caution">
    <text evidence="4">The sequence shown here is derived from an EMBL/GenBank/DDBJ whole genome shotgun (WGS) entry which is preliminary data.</text>
</comment>
<accession>A0ABN8SKC5</accession>
<gene>
    <name evidence="4" type="ORF">PLOB_00048476</name>
</gene>
<name>A0ABN8SKC5_9CNID</name>
<dbReference type="Pfam" id="PF13359">
    <property type="entry name" value="DDE_Tnp_4"/>
    <property type="match status" value="1"/>
</dbReference>
<protein>
    <recommendedName>
        <fullName evidence="3">DDE Tnp4 domain-containing protein</fullName>
    </recommendedName>
</protein>
<evidence type="ECO:0000256" key="2">
    <source>
        <dbReference type="ARBA" id="ARBA00022723"/>
    </source>
</evidence>
<dbReference type="PANTHER" id="PTHR34615:SF1">
    <property type="entry name" value="PX DOMAIN-CONTAINING PROTEIN"/>
    <property type="match status" value="1"/>
</dbReference>
<evidence type="ECO:0000259" key="3">
    <source>
        <dbReference type="Pfam" id="PF13359"/>
    </source>
</evidence>
<keyword evidence="2" id="KW-0479">Metal-binding</keyword>
<dbReference type="EMBL" id="CALNXK010000904">
    <property type="protein sequence ID" value="CAH3190696.1"/>
    <property type="molecule type" value="Genomic_DNA"/>
</dbReference>
<sequence>MASHKELRELLLICYEDNMLSDEEFLVLWENYESKNPDFPWDSYDLFTLVNMDEAECKAEFRVEKNDLQRLAEALQIPGTFKCHKGTVCDGMEGLCMLLKRLACPCRFSDMISRFGRPAPELCMITNRVMDFIYDTHGHRITQWNLAVLNSGFLEQYAAAIAGKGAALDNCFVFVDGTVRPISKPGEQQRIVYTVHKRVHALKFQSVAIPSGLIANMYGPVEGKRHDSGMLTDSGLLQDLEAYAFSPAGLLISAYMQIQPIDSESTLKALSGTLISLL</sequence>
<proteinExistence type="predicted"/>
<feature type="domain" description="DDE Tnp4" evidence="3">
    <location>
        <begin position="175"/>
        <end position="242"/>
    </location>
</feature>
<dbReference type="Proteomes" id="UP001159405">
    <property type="component" value="Unassembled WGS sequence"/>
</dbReference>
<evidence type="ECO:0000256" key="1">
    <source>
        <dbReference type="ARBA" id="ARBA00001968"/>
    </source>
</evidence>